<dbReference type="AlphaFoldDB" id="A0AAE9DDZ4"/>
<reference evidence="2 3" key="1">
    <citation type="submission" date="2022-05" db="EMBL/GenBank/DDBJ databases">
        <title>Chromosome-level reference genomes for two strains of Caenorhabditis briggsae: an improved platform for comparative genomics.</title>
        <authorList>
            <person name="Stevens L."/>
            <person name="Andersen E.C."/>
        </authorList>
    </citation>
    <scope>NUCLEOTIDE SEQUENCE [LARGE SCALE GENOMIC DNA]</scope>
    <source>
        <strain evidence="2">QX1410_ONT</strain>
        <tissue evidence="2">Whole-organism</tissue>
    </source>
</reference>
<evidence type="ECO:0000313" key="2">
    <source>
        <dbReference type="EMBL" id="ULU02306.1"/>
    </source>
</evidence>
<sequence>MSTMSEYSSSSPSQSIGVRQIVIGTLPNMQKRKIDENAQNTSVTRFKPTLVSLPKADFKALLEVPEVKEVLEASRIPPKKGYLIKNNEIEWFIKSDNEIRQLAKFSILDLNTGRIICYWMPSAIDEVSRTHLEAPEPSPIAQKRVSFDGAGPSPKIQKMNPPAETEVITLEDEVPLSYVPISLNNDQLTHWLIKIERILIDQKEMYERKLIDQHEMFEQKLMEQQAMYEQRFEKMEELIQRNHGDVIQIGNDDRSRVNHELASIRSDMVIREKSPQPTMAETLAAIKKAAKRKRK</sequence>
<proteinExistence type="predicted"/>
<evidence type="ECO:0000256" key="1">
    <source>
        <dbReference type="SAM" id="MobiDB-lite"/>
    </source>
</evidence>
<accession>A0AAE9DDZ4</accession>
<name>A0AAE9DDZ4_CAEBR</name>
<protein>
    <submittedName>
        <fullName evidence="2">Uncharacterized protein</fullName>
    </submittedName>
</protein>
<dbReference type="Proteomes" id="UP000827892">
    <property type="component" value="Chromosome III"/>
</dbReference>
<gene>
    <name evidence="2" type="ORF">L3Y34_002101</name>
</gene>
<dbReference type="EMBL" id="CP090893">
    <property type="protein sequence ID" value="ULU02306.1"/>
    <property type="molecule type" value="Genomic_DNA"/>
</dbReference>
<feature type="region of interest" description="Disordered" evidence="1">
    <location>
        <begin position="135"/>
        <end position="160"/>
    </location>
</feature>
<evidence type="ECO:0000313" key="3">
    <source>
        <dbReference type="Proteomes" id="UP000827892"/>
    </source>
</evidence>
<organism evidence="2 3">
    <name type="scientific">Caenorhabditis briggsae</name>
    <dbReference type="NCBI Taxonomy" id="6238"/>
    <lineage>
        <taxon>Eukaryota</taxon>
        <taxon>Metazoa</taxon>
        <taxon>Ecdysozoa</taxon>
        <taxon>Nematoda</taxon>
        <taxon>Chromadorea</taxon>
        <taxon>Rhabditida</taxon>
        <taxon>Rhabditina</taxon>
        <taxon>Rhabditomorpha</taxon>
        <taxon>Rhabditoidea</taxon>
        <taxon>Rhabditidae</taxon>
        <taxon>Peloderinae</taxon>
        <taxon>Caenorhabditis</taxon>
    </lineage>
</organism>